<evidence type="ECO:0000256" key="5">
    <source>
        <dbReference type="SAM" id="MobiDB-lite"/>
    </source>
</evidence>
<proteinExistence type="predicted"/>
<accession>A0ABP4P586</accession>
<evidence type="ECO:0000259" key="6">
    <source>
        <dbReference type="PROSITE" id="PS50977"/>
    </source>
</evidence>
<keyword evidence="8" id="KW-1185">Reference proteome</keyword>
<evidence type="ECO:0000256" key="3">
    <source>
        <dbReference type="ARBA" id="ARBA00023163"/>
    </source>
</evidence>
<dbReference type="SUPFAM" id="SSF46689">
    <property type="entry name" value="Homeodomain-like"/>
    <property type="match status" value="1"/>
</dbReference>
<keyword evidence="1" id="KW-0805">Transcription regulation</keyword>
<keyword evidence="3" id="KW-0804">Transcription</keyword>
<dbReference type="PANTHER" id="PTHR30055">
    <property type="entry name" value="HTH-TYPE TRANSCRIPTIONAL REGULATOR RUTR"/>
    <property type="match status" value="1"/>
</dbReference>
<dbReference type="InterPro" id="IPR036271">
    <property type="entry name" value="Tet_transcr_reg_TetR-rel_C_sf"/>
</dbReference>
<evidence type="ECO:0000256" key="2">
    <source>
        <dbReference type="ARBA" id="ARBA00023125"/>
    </source>
</evidence>
<dbReference type="InterPro" id="IPR001647">
    <property type="entry name" value="HTH_TetR"/>
</dbReference>
<feature type="domain" description="HTH tetR-type" evidence="6">
    <location>
        <begin position="19"/>
        <end position="79"/>
    </location>
</feature>
<dbReference type="InterPro" id="IPR011075">
    <property type="entry name" value="TetR_C"/>
</dbReference>
<dbReference type="Proteomes" id="UP001501470">
    <property type="component" value="Unassembled WGS sequence"/>
</dbReference>
<gene>
    <name evidence="7" type="ORF">GCM10009827_114940</name>
</gene>
<protein>
    <submittedName>
        <fullName evidence="7">TetR/AcrR family transcriptional regulator</fullName>
    </submittedName>
</protein>
<dbReference type="Pfam" id="PF00440">
    <property type="entry name" value="TetR_N"/>
    <property type="match status" value="1"/>
</dbReference>
<comment type="caution">
    <text evidence="7">The sequence shown here is derived from an EMBL/GenBank/DDBJ whole genome shotgun (WGS) entry which is preliminary data.</text>
</comment>
<dbReference type="SUPFAM" id="SSF48498">
    <property type="entry name" value="Tetracyclin repressor-like, C-terminal domain"/>
    <property type="match status" value="1"/>
</dbReference>
<dbReference type="EMBL" id="BAAAQD010000051">
    <property type="protein sequence ID" value="GAA1574068.1"/>
    <property type="molecule type" value="Genomic_DNA"/>
</dbReference>
<dbReference type="PANTHER" id="PTHR30055:SF148">
    <property type="entry name" value="TETR-FAMILY TRANSCRIPTIONAL REGULATOR"/>
    <property type="match status" value="1"/>
</dbReference>
<feature type="DNA-binding region" description="H-T-H motif" evidence="4">
    <location>
        <begin position="42"/>
        <end position="61"/>
    </location>
</feature>
<name>A0ABP4P586_9ACTN</name>
<sequence length="195" mass="20939">MADQTGEAPRPRRGRPRDPGVDTAVLAAAVELLADVGYAGLTMEQVAVRAEVSKATVYLRWPNKAALVAEAMQRHADVVPDIPDTGSLAEDMRRFLHALLQGKNRGAQALAAVSGETASNPQLRESFRAGMTGALVQSLRTIVERAITRGEISASTDVELLSLLPVATMQHWRLVSDQPAGAALMDRIVAQFYTP</sequence>
<evidence type="ECO:0000313" key="7">
    <source>
        <dbReference type="EMBL" id="GAA1574068.1"/>
    </source>
</evidence>
<feature type="region of interest" description="Disordered" evidence="5">
    <location>
        <begin position="1"/>
        <end position="20"/>
    </location>
</feature>
<reference evidence="8" key="1">
    <citation type="journal article" date="2019" name="Int. J. Syst. Evol. Microbiol.">
        <title>The Global Catalogue of Microorganisms (GCM) 10K type strain sequencing project: providing services to taxonomists for standard genome sequencing and annotation.</title>
        <authorList>
            <consortium name="The Broad Institute Genomics Platform"/>
            <consortium name="The Broad Institute Genome Sequencing Center for Infectious Disease"/>
            <person name="Wu L."/>
            <person name="Ma J."/>
        </authorList>
    </citation>
    <scope>NUCLEOTIDE SEQUENCE [LARGE SCALE GENOMIC DNA]</scope>
    <source>
        <strain evidence="8">JCM 15933</strain>
    </source>
</reference>
<dbReference type="InterPro" id="IPR050109">
    <property type="entry name" value="HTH-type_TetR-like_transc_reg"/>
</dbReference>
<dbReference type="PROSITE" id="PS50977">
    <property type="entry name" value="HTH_TETR_2"/>
    <property type="match status" value="1"/>
</dbReference>
<dbReference type="PRINTS" id="PR00455">
    <property type="entry name" value="HTHTETR"/>
</dbReference>
<keyword evidence="2 4" id="KW-0238">DNA-binding</keyword>
<dbReference type="Pfam" id="PF16859">
    <property type="entry name" value="TetR_C_11"/>
    <property type="match status" value="1"/>
</dbReference>
<dbReference type="InterPro" id="IPR023772">
    <property type="entry name" value="DNA-bd_HTH_TetR-type_CS"/>
</dbReference>
<evidence type="ECO:0000256" key="1">
    <source>
        <dbReference type="ARBA" id="ARBA00023015"/>
    </source>
</evidence>
<dbReference type="PROSITE" id="PS01081">
    <property type="entry name" value="HTH_TETR_1"/>
    <property type="match status" value="1"/>
</dbReference>
<organism evidence="7 8">
    <name type="scientific">Dactylosporangium maewongense</name>
    <dbReference type="NCBI Taxonomy" id="634393"/>
    <lineage>
        <taxon>Bacteria</taxon>
        <taxon>Bacillati</taxon>
        <taxon>Actinomycetota</taxon>
        <taxon>Actinomycetes</taxon>
        <taxon>Micromonosporales</taxon>
        <taxon>Micromonosporaceae</taxon>
        <taxon>Dactylosporangium</taxon>
    </lineage>
</organism>
<evidence type="ECO:0000313" key="8">
    <source>
        <dbReference type="Proteomes" id="UP001501470"/>
    </source>
</evidence>
<dbReference type="InterPro" id="IPR009057">
    <property type="entry name" value="Homeodomain-like_sf"/>
</dbReference>
<dbReference type="Gene3D" id="1.10.357.10">
    <property type="entry name" value="Tetracycline Repressor, domain 2"/>
    <property type="match status" value="1"/>
</dbReference>
<dbReference type="Gene3D" id="1.10.10.60">
    <property type="entry name" value="Homeodomain-like"/>
    <property type="match status" value="1"/>
</dbReference>
<evidence type="ECO:0000256" key="4">
    <source>
        <dbReference type="PROSITE-ProRule" id="PRU00335"/>
    </source>
</evidence>